<accession>K1U550</accession>
<gene>
    <name evidence="1" type="ORF">OBE_02392</name>
</gene>
<sequence length="34" mass="4080">ERMDGMPEYQHKNNFLWESGIRLGINLPFTNHHP</sequence>
<name>K1U550_9ZZZZ</name>
<evidence type="ECO:0000313" key="1">
    <source>
        <dbReference type="EMBL" id="EKC73430.1"/>
    </source>
</evidence>
<comment type="caution">
    <text evidence="1">The sequence shown here is derived from an EMBL/GenBank/DDBJ whole genome shotgun (WGS) entry which is preliminary data.</text>
</comment>
<feature type="non-terminal residue" evidence="1">
    <location>
        <position position="1"/>
    </location>
</feature>
<dbReference type="AlphaFoldDB" id="K1U550"/>
<proteinExistence type="predicted"/>
<dbReference type="EMBL" id="AJWZ01001559">
    <property type="protein sequence ID" value="EKC73430.1"/>
    <property type="molecule type" value="Genomic_DNA"/>
</dbReference>
<organism evidence="1">
    <name type="scientific">human gut metagenome</name>
    <dbReference type="NCBI Taxonomy" id="408170"/>
    <lineage>
        <taxon>unclassified sequences</taxon>
        <taxon>metagenomes</taxon>
        <taxon>organismal metagenomes</taxon>
    </lineage>
</organism>
<protein>
    <submittedName>
        <fullName evidence="1">Uncharacterized protein</fullName>
    </submittedName>
</protein>
<reference evidence="1" key="1">
    <citation type="journal article" date="2013" name="Environ. Microbiol.">
        <title>Microbiota from the distal guts of lean and obese adolescents exhibit partial functional redundancy besides clear differences in community structure.</title>
        <authorList>
            <person name="Ferrer M."/>
            <person name="Ruiz A."/>
            <person name="Lanza F."/>
            <person name="Haange S.B."/>
            <person name="Oberbach A."/>
            <person name="Till H."/>
            <person name="Bargiela R."/>
            <person name="Campoy C."/>
            <person name="Segura M.T."/>
            <person name="Richter M."/>
            <person name="von Bergen M."/>
            <person name="Seifert J."/>
            <person name="Suarez A."/>
        </authorList>
    </citation>
    <scope>NUCLEOTIDE SEQUENCE</scope>
</reference>